<name>A0A4Y2IFB1_ARAVE</name>
<dbReference type="GO" id="GO:0003676">
    <property type="term" value="F:nucleic acid binding"/>
    <property type="evidence" value="ECO:0007669"/>
    <property type="project" value="InterPro"/>
</dbReference>
<evidence type="ECO:0000313" key="1">
    <source>
        <dbReference type="EMBL" id="GBM75969.1"/>
    </source>
</evidence>
<evidence type="ECO:0000313" key="2">
    <source>
        <dbReference type="Proteomes" id="UP000499080"/>
    </source>
</evidence>
<dbReference type="Gene3D" id="3.30.420.10">
    <property type="entry name" value="Ribonuclease H-like superfamily/Ribonuclease H"/>
    <property type="match status" value="1"/>
</dbReference>
<dbReference type="EMBL" id="BGPR01002589">
    <property type="protein sequence ID" value="GBM75969.1"/>
    <property type="molecule type" value="Genomic_DNA"/>
</dbReference>
<organism evidence="1 2">
    <name type="scientific">Araneus ventricosus</name>
    <name type="common">Orbweaver spider</name>
    <name type="synonym">Epeira ventricosa</name>
    <dbReference type="NCBI Taxonomy" id="182803"/>
    <lineage>
        <taxon>Eukaryota</taxon>
        <taxon>Metazoa</taxon>
        <taxon>Ecdysozoa</taxon>
        <taxon>Arthropoda</taxon>
        <taxon>Chelicerata</taxon>
        <taxon>Arachnida</taxon>
        <taxon>Araneae</taxon>
        <taxon>Araneomorphae</taxon>
        <taxon>Entelegynae</taxon>
        <taxon>Araneoidea</taxon>
        <taxon>Araneidae</taxon>
        <taxon>Araneus</taxon>
    </lineage>
</organism>
<dbReference type="Proteomes" id="UP000499080">
    <property type="component" value="Unassembled WGS sequence"/>
</dbReference>
<reference evidence="1 2" key="1">
    <citation type="journal article" date="2019" name="Sci. Rep.">
        <title>Orb-weaving spider Araneus ventricosus genome elucidates the spidroin gene catalogue.</title>
        <authorList>
            <person name="Kono N."/>
            <person name="Nakamura H."/>
            <person name="Ohtoshi R."/>
            <person name="Moran D.A.P."/>
            <person name="Shinohara A."/>
            <person name="Yoshida Y."/>
            <person name="Fujiwara M."/>
            <person name="Mori M."/>
            <person name="Tomita M."/>
            <person name="Arakawa K."/>
        </authorList>
    </citation>
    <scope>NUCLEOTIDE SEQUENCE [LARGE SCALE GENOMIC DNA]</scope>
</reference>
<sequence>MQMFLVRLRRAILTSGVAPTRDNTHFHSAVVTQQLLKQFKWDVPNHSAYNLDLATSDFRLFPKLKNCLGVQISKKMRRFKDTLKPISHHL</sequence>
<comment type="caution">
    <text evidence="1">The sequence shown here is derived from an EMBL/GenBank/DDBJ whole genome shotgun (WGS) entry which is preliminary data.</text>
</comment>
<proteinExistence type="predicted"/>
<keyword evidence="2" id="KW-1185">Reference proteome</keyword>
<dbReference type="InterPro" id="IPR036397">
    <property type="entry name" value="RNaseH_sf"/>
</dbReference>
<gene>
    <name evidence="1" type="ORF">AVEN_230497_1</name>
</gene>
<accession>A0A4Y2IFB1</accession>
<protein>
    <submittedName>
        <fullName evidence="1">Uncharacterized protein</fullName>
    </submittedName>
</protein>
<dbReference type="AlphaFoldDB" id="A0A4Y2IFB1"/>